<dbReference type="InterPro" id="IPR001264">
    <property type="entry name" value="Glyco_trans_51"/>
</dbReference>
<dbReference type="GO" id="GO:0046677">
    <property type="term" value="P:response to antibiotic"/>
    <property type="evidence" value="ECO:0007669"/>
    <property type="project" value="UniProtKB-KW"/>
</dbReference>
<dbReference type="SUPFAM" id="SSF53955">
    <property type="entry name" value="Lysozyme-like"/>
    <property type="match status" value="1"/>
</dbReference>
<evidence type="ECO:0000313" key="31">
    <source>
        <dbReference type="EMBL" id="QCU91193.1"/>
    </source>
</evidence>
<feature type="domain" description="Penicillin-binding protein OB-like" evidence="30">
    <location>
        <begin position="318"/>
        <end position="425"/>
    </location>
</feature>
<evidence type="ECO:0000259" key="28">
    <source>
        <dbReference type="Pfam" id="PF00905"/>
    </source>
</evidence>
<keyword evidence="20" id="KW-0472">Membrane</keyword>
<dbReference type="Pfam" id="PF00912">
    <property type="entry name" value="Transgly"/>
    <property type="match status" value="1"/>
</dbReference>
<keyword evidence="8" id="KW-1003">Cell membrane</keyword>
<evidence type="ECO:0000256" key="9">
    <source>
        <dbReference type="ARBA" id="ARBA00022519"/>
    </source>
</evidence>
<dbReference type="GO" id="GO:0009252">
    <property type="term" value="P:peptidoglycan biosynthetic process"/>
    <property type="evidence" value="ECO:0007669"/>
    <property type="project" value="UniProtKB-UniPathway"/>
</dbReference>
<dbReference type="KEGG" id="thig:FE785_10205"/>
<keyword evidence="22" id="KW-0511">Multifunctional enzyme</keyword>
<evidence type="ECO:0000256" key="26">
    <source>
        <dbReference type="ARBA" id="ARBA00049902"/>
    </source>
</evidence>
<dbReference type="GO" id="GO:0071555">
    <property type="term" value="P:cell wall organization"/>
    <property type="evidence" value="ECO:0007669"/>
    <property type="project" value="UniProtKB-KW"/>
</dbReference>
<dbReference type="SUPFAM" id="SSF56601">
    <property type="entry name" value="beta-lactamase/transpeptidase-like"/>
    <property type="match status" value="1"/>
</dbReference>
<evidence type="ECO:0000256" key="21">
    <source>
        <dbReference type="ARBA" id="ARBA00023251"/>
    </source>
</evidence>
<evidence type="ECO:0000256" key="27">
    <source>
        <dbReference type="ARBA" id="ARBA00060592"/>
    </source>
</evidence>
<name>A0A4V1HI40_9GAMM</name>
<sequence length="785" mass="88520">MRFIKWFMAINFLIGALLIPLAAATYYYLTIYPTLPDATELKDVSYQVPLKIVTADGQLISEIGTKKRMPITYAEIPERMTQAIISSEDESFFEHGGVDYKGLARAVYELVTTGEKKSGGSTITMQVARNFFLTREKSYLRKLNEIILSYKIENELSKEEILALYLNKIFLGYRSYGVAAAAQTYYGRPLAELTLDEYAMIAGLPKAPSAYNPIANPERAKLRRNYVLRRMHELNFISEEEMLAAQAIEVHAEKHASYIDIEAGYVAEMARSFAMENFGEEALQNGLTIVTTIDSRLQAQANQAIRHGLQRYERRHGFRGPIQQLDLNQFTDDEELFDALKDFRNYGDLKVAVVTDIAKQYAEITIEDGERNQLTFDTMSWAAPYITVNSTGKAPKTVSDVLQTGDVVYVQKLDDKWHLAQDPAVESALVSLDSHNGRIKALVGGYDYFKSKFNRVTQARRQVGSNIKPFLYSTALDNGMTAANTINDAPVVFHDRNLEDIWRPENYSGRFYGPTRLRKALAFSRNLVSIRLLQHLGISTFADYLQRFGFPQDEINLHRDLSLALGSVQFTPLEVARGYATFSNTGYLIEPYLIEEVRDFNGDLLFKAEPKRACLHNQCIEGDNLNAPRVIEERNAYIMTSIMQDVIRIGSGRKARALQREDIAGKTGTTNEQKDAWFSGFNGNIVTTVWTGFDTPSTLGRSEVGGRASLPIWMEYMELALKAYPNIPFMQPEGLVNIQIDKDTGQAVPVGTPGAVEEIFREENAPEIPSVSQKKIEEITEDLFE</sequence>
<dbReference type="InterPro" id="IPR036950">
    <property type="entry name" value="PBP_transglycosylase"/>
</dbReference>
<evidence type="ECO:0000256" key="23">
    <source>
        <dbReference type="ARBA" id="ARBA00023316"/>
    </source>
</evidence>
<dbReference type="OrthoDB" id="9766909at2"/>
<keyword evidence="19" id="KW-1133">Transmembrane helix</keyword>
<dbReference type="EMBL" id="CP040602">
    <property type="protein sequence ID" value="QCU91193.1"/>
    <property type="molecule type" value="Genomic_DNA"/>
</dbReference>
<comment type="pathway">
    <text evidence="27">Glycan biosynthesis.</text>
</comment>
<dbReference type="InterPro" id="IPR031376">
    <property type="entry name" value="PCB_OB"/>
</dbReference>
<dbReference type="PANTHER" id="PTHR32282">
    <property type="entry name" value="BINDING PROTEIN TRANSPEPTIDASE, PUTATIVE-RELATED"/>
    <property type="match status" value="1"/>
</dbReference>
<evidence type="ECO:0000256" key="25">
    <source>
        <dbReference type="ARBA" id="ARBA00044770"/>
    </source>
</evidence>
<organism evidence="31 32">
    <name type="scientific">Thiomicrorhabdus sediminis</name>
    <dbReference type="NCBI Taxonomy" id="2580412"/>
    <lineage>
        <taxon>Bacteria</taxon>
        <taxon>Pseudomonadati</taxon>
        <taxon>Pseudomonadota</taxon>
        <taxon>Gammaproteobacteria</taxon>
        <taxon>Thiotrichales</taxon>
        <taxon>Piscirickettsiaceae</taxon>
        <taxon>Thiomicrorhabdus</taxon>
    </lineage>
</organism>
<dbReference type="InterPro" id="IPR012338">
    <property type="entry name" value="Beta-lactam/transpept-like"/>
</dbReference>
<evidence type="ECO:0000256" key="20">
    <source>
        <dbReference type="ARBA" id="ARBA00023136"/>
    </source>
</evidence>
<dbReference type="EC" id="2.4.99.28" evidence="25"/>
<evidence type="ECO:0000256" key="22">
    <source>
        <dbReference type="ARBA" id="ARBA00023268"/>
    </source>
</evidence>
<evidence type="ECO:0000256" key="7">
    <source>
        <dbReference type="ARBA" id="ARBA00018638"/>
    </source>
</evidence>
<comment type="catalytic activity">
    <reaction evidence="24">
        <text>Preferential cleavage: (Ac)2-L-Lys-D-Ala-|-D-Ala. Also transpeptidation of peptidyl-alanyl moieties that are N-acyl substituents of D-alanine.</text>
        <dbReference type="EC" id="3.4.16.4"/>
    </reaction>
</comment>
<dbReference type="GO" id="GO:0008360">
    <property type="term" value="P:regulation of cell shape"/>
    <property type="evidence" value="ECO:0007669"/>
    <property type="project" value="UniProtKB-KW"/>
</dbReference>
<evidence type="ECO:0000256" key="17">
    <source>
        <dbReference type="ARBA" id="ARBA00022968"/>
    </source>
</evidence>
<comment type="similarity">
    <text evidence="4">In the C-terminal section; belongs to the transpeptidase family.</text>
</comment>
<dbReference type="GO" id="GO:0009002">
    <property type="term" value="F:serine-type D-Ala-D-Ala carboxypeptidase activity"/>
    <property type="evidence" value="ECO:0007669"/>
    <property type="project" value="UniProtKB-EC"/>
</dbReference>
<evidence type="ECO:0000259" key="30">
    <source>
        <dbReference type="Pfam" id="PF17092"/>
    </source>
</evidence>
<keyword evidence="18" id="KW-0573">Peptidoglycan synthesis</keyword>
<protein>
    <recommendedName>
        <fullName evidence="7">Penicillin-binding protein 1A</fullName>
        <ecNumber evidence="25">2.4.99.28</ecNumber>
        <ecNumber evidence="6">3.4.16.4</ecNumber>
    </recommendedName>
</protein>
<dbReference type="GO" id="GO:0008955">
    <property type="term" value="F:peptidoglycan glycosyltransferase activity"/>
    <property type="evidence" value="ECO:0007669"/>
    <property type="project" value="UniProtKB-EC"/>
</dbReference>
<evidence type="ECO:0000256" key="19">
    <source>
        <dbReference type="ARBA" id="ARBA00022989"/>
    </source>
</evidence>
<dbReference type="GO" id="GO:0030288">
    <property type="term" value="C:outer membrane-bounded periplasmic space"/>
    <property type="evidence" value="ECO:0007669"/>
    <property type="project" value="TreeGrafter"/>
</dbReference>
<keyword evidence="17" id="KW-0735">Signal-anchor</keyword>
<evidence type="ECO:0000256" key="3">
    <source>
        <dbReference type="ARBA" id="ARBA00004752"/>
    </source>
</evidence>
<keyword evidence="11" id="KW-0645">Protease</keyword>
<evidence type="ECO:0000256" key="4">
    <source>
        <dbReference type="ARBA" id="ARBA00007090"/>
    </source>
</evidence>
<gene>
    <name evidence="31" type="ORF">FE785_10205</name>
</gene>
<dbReference type="AlphaFoldDB" id="A0A4V1HI40"/>
<evidence type="ECO:0000256" key="8">
    <source>
        <dbReference type="ARBA" id="ARBA00022475"/>
    </source>
</evidence>
<evidence type="ECO:0000256" key="13">
    <source>
        <dbReference type="ARBA" id="ARBA00022679"/>
    </source>
</evidence>
<evidence type="ECO:0000256" key="15">
    <source>
        <dbReference type="ARBA" id="ARBA00022801"/>
    </source>
</evidence>
<keyword evidence="13" id="KW-0808">Transferase</keyword>
<dbReference type="GO" id="GO:0005886">
    <property type="term" value="C:plasma membrane"/>
    <property type="evidence" value="ECO:0007669"/>
    <property type="project" value="UniProtKB-SubCell"/>
</dbReference>
<dbReference type="Pfam" id="PF00905">
    <property type="entry name" value="Transpeptidase"/>
    <property type="match status" value="1"/>
</dbReference>
<comment type="pathway">
    <text evidence="3">Cell wall biogenesis; peptidoglycan biosynthesis.</text>
</comment>
<dbReference type="EC" id="3.4.16.4" evidence="6"/>
<keyword evidence="10" id="KW-0121">Carboxypeptidase</keyword>
<keyword evidence="21" id="KW-0046">Antibiotic resistance</keyword>
<dbReference type="Pfam" id="PF17092">
    <property type="entry name" value="PCB_OB"/>
    <property type="match status" value="1"/>
</dbReference>
<evidence type="ECO:0000256" key="14">
    <source>
        <dbReference type="ARBA" id="ARBA00022692"/>
    </source>
</evidence>
<evidence type="ECO:0000256" key="18">
    <source>
        <dbReference type="ARBA" id="ARBA00022984"/>
    </source>
</evidence>
<dbReference type="NCBIfam" id="TIGR02074">
    <property type="entry name" value="PBP_1a_fam"/>
    <property type="match status" value="1"/>
</dbReference>
<evidence type="ECO:0000256" key="10">
    <source>
        <dbReference type="ARBA" id="ARBA00022645"/>
    </source>
</evidence>
<evidence type="ECO:0000256" key="1">
    <source>
        <dbReference type="ARBA" id="ARBA00002624"/>
    </source>
</evidence>
<comment type="catalytic activity">
    <reaction evidence="26">
        <text>[GlcNAc-(1-&gt;4)-Mur2Ac(oyl-L-Ala-gamma-D-Glu-L-Lys-D-Ala-D-Ala)](n)-di-trans,octa-cis-undecaprenyl diphosphate + beta-D-GlcNAc-(1-&gt;4)-Mur2Ac(oyl-L-Ala-gamma-D-Glu-L-Lys-D-Ala-D-Ala)-di-trans,octa-cis-undecaprenyl diphosphate = [GlcNAc-(1-&gt;4)-Mur2Ac(oyl-L-Ala-gamma-D-Glu-L-Lys-D-Ala-D-Ala)](n+1)-di-trans,octa-cis-undecaprenyl diphosphate + di-trans,octa-cis-undecaprenyl diphosphate + H(+)</text>
        <dbReference type="Rhea" id="RHEA:23708"/>
        <dbReference type="Rhea" id="RHEA-COMP:9602"/>
        <dbReference type="Rhea" id="RHEA-COMP:9603"/>
        <dbReference type="ChEBI" id="CHEBI:15378"/>
        <dbReference type="ChEBI" id="CHEBI:58405"/>
        <dbReference type="ChEBI" id="CHEBI:60033"/>
        <dbReference type="ChEBI" id="CHEBI:78435"/>
        <dbReference type="EC" id="2.4.99.28"/>
    </reaction>
</comment>
<keyword evidence="14" id="KW-0812">Transmembrane</keyword>
<evidence type="ECO:0000256" key="11">
    <source>
        <dbReference type="ARBA" id="ARBA00022670"/>
    </source>
</evidence>
<evidence type="ECO:0000256" key="24">
    <source>
        <dbReference type="ARBA" id="ARBA00034000"/>
    </source>
</evidence>
<feature type="domain" description="Penicillin-binding protein transpeptidase" evidence="28">
    <location>
        <begin position="429"/>
        <end position="674"/>
    </location>
</feature>
<dbReference type="InterPro" id="IPR023346">
    <property type="entry name" value="Lysozyme-like_dom_sf"/>
</dbReference>
<evidence type="ECO:0000256" key="2">
    <source>
        <dbReference type="ARBA" id="ARBA00004249"/>
    </source>
</evidence>
<evidence type="ECO:0000256" key="16">
    <source>
        <dbReference type="ARBA" id="ARBA00022960"/>
    </source>
</evidence>
<dbReference type="InterPro" id="IPR050396">
    <property type="entry name" value="Glycosyltr_51/Transpeptidase"/>
</dbReference>
<keyword evidence="16" id="KW-0133">Cell shape</keyword>
<keyword evidence="12" id="KW-0328">Glycosyltransferase</keyword>
<keyword evidence="15" id="KW-0378">Hydrolase</keyword>
<dbReference type="InterPro" id="IPR001460">
    <property type="entry name" value="PCN-bd_Tpept"/>
</dbReference>
<dbReference type="PANTHER" id="PTHR32282:SF27">
    <property type="entry name" value="PENICILLIN-BINDING PROTEIN 1A"/>
    <property type="match status" value="1"/>
</dbReference>
<evidence type="ECO:0000313" key="32">
    <source>
        <dbReference type="Proteomes" id="UP000304864"/>
    </source>
</evidence>
<comment type="similarity">
    <text evidence="5">In the N-terminal section; belongs to the glycosyltransferase 51 family.</text>
</comment>
<comment type="subcellular location">
    <subcellularLocation>
        <location evidence="2">Cell inner membrane</location>
        <topology evidence="2">Single-pass type II membrane protein</topology>
    </subcellularLocation>
</comment>
<evidence type="ECO:0000259" key="29">
    <source>
        <dbReference type="Pfam" id="PF00912"/>
    </source>
</evidence>
<proteinExistence type="inferred from homology"/>
<evidence type="ECO:0000256" key="5">
    <source>
        <dbReference type="ARBA" id="ARBA00007739"/>
    </source>
</evidence>
<dbReference type="Gene3D" id="3.40.710.10">
    <property type="entry name" value="DD-peptidase/beta-lactamase superfamily"/>
    <property type="match status" value="2"/>
</dbReference>
<dbReference type="GO" id="GO:0008658">
    <property type="term" value="F:penicillin binding"/>
    <property type="evidence" value="ECO:0007669"/>
    <property type="project" value="InterPro"/>
</dbReference>
<dbReference type="Proteomes" id="UP000304864">
    <property type="component" value="Chromosome"/>
</dbReference>
<keyword evidence="23" id="KW-0961">Cell wall biogenesis/degradation</keyword>
<dbReference type="UniPathway" id="UPA00219"/>
<keyword evidence="32" id="KW-1185">Reference proteome</keyword>
<keyword evidence="9" id="KW-0997">Cell inner membrane</keyword>
<dbReference type="FunFam" id="1.10.3810.10:FF:000003">
    <property type="entry name" value="Penicillin-binding protein 1a"/>
    <property type="match status" value="1"/>
</dbReference>
<dbReference type="GO" id="GO:0006508">
    <property type="term" value="P:proteolysis"/>
    <property type="evidence" value="ECO:0007669"/>
    <property type="project" value="UniProtKB-KW"/>
</dbReference>
<evidence type="ECO:0000256" key="6">
    <source>
        <dbReference type="ARBA" id="ARBA00012448"/>
    </source>
</evidence>
<reference evidence="31 32" key="1">
    <citation type="submission" date="2019-05" db="EMBL/GenBank/DDBJ databases">
        <title>Thiomicrorhabdus sediminis sp. nov, a novel sulfur-oxidizing bacterium isolated from coastal sediment.</title>
        <authorList>
            <person name="Liu X."/>
        </authorList>
    </citation>
    <scope>NUCLEOTIDE SEQUENCE [LARGE SCALE GENOMIC DNA]</scope>
    <source>
        <strain evidence="31 32">G1</strain>
    </source>
</reference>
<evidence type="ECO:0000256" key="12">
    <source>
        <dbReference type="ARBA" id="ARBA00022676"/>
    </source>
</evidence>
<comment type="function">
    <text evidence="1">Cell wall formation. Synthesis of cross-linked peptidoglycan from the lipid intermediates. The enzyme has a penicillin-insensitive transglycosylase N-terminal domain (formation of linear glycan strands) and a penicillin-sensitive transpeptidase C-terminal domain (cross-linking of the peptide subunits).</text>
</comment>
<accession>A0A4V1HI40</accession>
<dbReference type="Gene3D" id="1.10.3810.10">
    <property type="entry name" value="Biosynthetic peptidoglycan transglycosylase-like"/>
    <property type="match status" value="1"/>
</dbReference>
<feature type="domain" description="Glycosyl transferase family 51" evidence="29">
    <location>
        <begin position="57"/>
        <end position="232"/>
    </location>
</feature>